<comment type="caution">
    <text evidence="2">The sequence shown here is derived from an EMBL/GenBank/DDBJ whole genome shotgun (WGS) entry which is preliminary data.</text>
</comment>
<gene>
    <name evidence="2" type="ORF">PSON_ATCC_30995.1.T0310247</name>
</gene>
<feature type="region of interest" description="Disordered" evidence="1">
    <location>
        <begin position="75"/>
        <end position="97"/>
    </location>
</feature>
<dbReference type="Proteomes" id="UP000692954">
    <property type="component" value="Unassembled WGS sequence"/>
</dbReference>
<protein>
    <submittedName>
        <fullName evidence="2">Uncharacterized protein</fullName>
    </submittedName>
</protein>
<dbReference type="OrthoDB" id="299406at2759"/>
<sequence length="572" mass="67262">MIQALTKMDPIQQYYVNDNYLRSISTKEIKTNTSYSPKALIQGYWKKNYQPFVQSNSSNEDQRVTLPQINTRSFLANDSKNEEYQNESNNSFTHNIHQDPNLAKYKIKPACANYYQMRKEKFSIKIPGKVIKGSFSHNKKIQFRTTTKNTNKGLKIEQISIKQPIQSKAIVKSSISSNSSLDNNISSQKPFQEIHKSPIIQIIKPITANPKPNSEVQIKKPFINTIFLQLQLIKTMNSSISNIALLVFDELLGFSETSYYGFQQDFIQSQLFLDYQNTKDHYFSKLIHNSTIYALKNFKDLIYALSKTFQLILLTKNLQNQLTEYVNINRLPITAIYQMKDLNQSTLNLKALNCMDILNDLQLKKPNTIIIIQTYENLQYNPNSNMKIQEQSIIYPYGIENGINHLYTLILPNLSMQNLLKNDQNKSHYHLFHSIYYIEQFCQTILINCVFDRKPLNLTKFQNSEYMKQLQEKIEFKINQIDNLKSPQNLQIQRYSKKEMITRIQEKFENSQKYQELSQDLVLRNKQIIKRIGKYKQESINLLLNVKEQLKQEFELLNYCQTLLENCYYIIL</sequence>
<reference evidence="2" key="1">
    <citation type="submission" date="2021-01" db="EMBL/GenBank/DDBJ databases">
        <authorList>
            <consortium name="Genoscope - CEA"/>
            <person name="William W."/>
        </authorList>
    </citation>
    <scope>NUCLEOTIDE SEQUENCE</scope>
</reference>
<dbReference type="AlphaFoldDB" id="A0A8S1MF75"/>
<proteinExistence type="predicted"/>
<feature type="compositionally biased region" description="Polar residues" evidence="1">
    <location>
        <begin position="86"/>
        <end position="95"/>
    </location>
</feature>
<accession>A0A8S1MF75</accession>
<name>A0A8S1MF75_9CILI</name>
<evidence type="ECO:0000313" key="3">
    <source>
        <dbReference type="Proteomes" id="UP000692954"/>
    </source>
</evidence>
<dbReference type="EMBL" id="CAJJDN010000031">
    <property type="protein sequence ID" value="CAD8073964.1"/>
    <property type="molecule type" value="Genomic_DNA"/>
</dbReference>
<evidence type="ECO:0000256" key="1">
    <source>
        <dbReference type="SAM" id="MobiDB-lite"/>
    </source>
</evidence>
<evidence type="ECO:0000313" key="2">
    <source>
        <dbReference type="EMBL" id="CAD8073964.1"/>
    </source>
</evidence>
<organism evidence="2 3">
    <name type="scientific">Paramecium sonneborni</name>
    <dbReference type="NCBI Taxonomy" id="65129"/>
    <lineage>
        <taxon>Eukaryota</taxon>
        <taxon>Sar</taxon>
        <taxon>Alveolata</taxon>
        <taxon>Ciliophora</taxon>
        <taxon>Intramacronucleata</taxon>
        <taxon>Oligohymenophorea</taxon>
        <taxon>Peniculida</taxon>
        <taxon>Parameciidae</taxon>
        <taxon>Paramecium</taxon>
    </lineage>
</organism>
<keyword evidence="3" id="KW-1185">Reference proteome</keyword>